<dbReference type="CDD" id="cd00071">
    <property type="entry name" value="GMPK"/>
    <property type="match status" value="1"/>
</dbReference>
<dbReference type="PROSITE" id="PS00856">
    <property type="entry name" value="GUANYLATE_KINASE_1"/>
    <property type="match status" value="1"/>
</dbReference>
<dbReference type="PROSITE" id="PS50052">
    <property type="entry name" value="GUANYLATE_KINASE_2"/>
    <property type="match status" value="1"/>
</dbReference>
<name>A0A1Y3UFC6_9FIRM</name>
<dbReference type="InterPro" id="IPR008144">
    <property type="entry name" value="Guanylate_kin-like_dom"/>
</dbReference>
<evidence type="ECO:0000259" key="12">
    <source>
        <dbReference type="PROSITE" id="PS50052"/>
    </source>
</evidence>
<protein>
    <recommendedName>
        <fullName evidence="4 11">Guanylate kinase</fullName>
        <ecNumber evidence="3 11">2.7.4.8</ecNumber>
    </recommendedName>
    <alternativeName>
        <fullName evidence="9 11">GMP kinase</fullName>
    </alternativeName>
</protein>
<evidence type="ECO:0000256" key="8">
    <source>
        <dbReference type="ARBA" id="ARBA00022840"/>
    </source>
</evidence>
<feature type="binding site" evidence="11">
    <location>
        <begin position="12"/>
        <end position="19"/>
    </location>
    <ligand>
        <name>ATP</name>
        <dbReference type="ChEBI" id="CHEBI:30616"/>
    </ligand>
</feature>
<dbReference type="EMBL" id="NFHM01000003">
    <property type="protein sequence ID" value="OUN45089.1"/>
    <property type="molecule type" value="Genomic_DNA"/>
</dbReference>
<dbReference type="SUPFAM" id="SSF52540">
    <property type="entry name" value="P-loop containing nucleoside triphosphate hydrolases"/>
    <property type="match status" value="1"/>
</dbReference>
<keyword evidence="5 11" id="KW-0808">Transferase</keyword>
<evidence type="ECO:0000256" key="5">
    <source>
        <dbReference type="ARBA" id="ARBA00022679"/>
    </source>
</evidence>
<comment type="catalytic activity">
    <reaction evidence="10 11">
        <text>GMP + ATP = GDP + ADP</text>
        <dbReference type="Rhea" id="RHEA:20780"/>
        <dbReference type="ChEBI" id="CHEBI:30616"/>
        <dbReference type="ChEBI" id="CHEBI:58115"/>
        <dbReference type="ChEBI" id="CHEBI:58189"/>
        <dbReference type="ChEBI" id="CHEBI:456216"/>
        <dbReference type="EC" id="2.7.4.8"/>
    </reaction>
</comment>
<gene>
    <name evidence="11" type="primary">gmk</name>
    <name evidence="13" type="ORF">B5G26_03790</name>
</gene>
<keyword evidence="11" id="KW-0963">Cytoplasm</keyword>
<dbReference type="GO" id="GO:0005524">
    <property type="term" value="F:ATP binding"/>
    <property type="evidence" value="ECO:0007669"/>
    <property type="project" value="UniProtKB-UniRule"/>
</dbReference>
<dbReference type="GO" id="GO:0005829">
    <property type="term" value="C:cytosol"/>
    <property type="evidence" value="ECO:0007669"/>
    <property type="project" value="TreeGrafter"/>
</dbReference>
<dbReference type="NCBIfam" id="TIGR03263">
    <property type="entry name" value="guanyl_kin"/>
    <property type="match status" value="1"/>
</dbReference>
<dbReference type="Proteomes" id="UP000195455">
    <property type="component" value="Unassembled WGS sequence"/>
</dbReference>
<comment type="similarity">
    <text evidence="2 11">Belongs to the guanylate kinase family.</text>
</comment>
<dbReference type="HAMAP" id="MF_00328">
    <property type="entry name" value="Guanylate_kinase"/>
    <property type="match status" value="1"/>
</dbReference>
<evidence type="ECO:0000313" key="14">
    <source>
        <dbReference type="Proteomes" id="UP000195455"/>
    </source>
</evidence>
<dbReference type="EC" id="2.7.4.8" evidence="3 11"/>
<comment type="subcellular location">
    <subcellularLocation>
        <location evidence="11">Cytoplasm</location>
    </subcellularLocation>
</comment>
<dbReference type="PANTHER" id="PTHR23117">
    <property type="entry name" value="GUANYLATE KINASE-RELATED"/>
    <property type="match status" value="1"/>
</dbReference>
<dbReference type="InterPro" id="IPR008145">
    <property type="entry name" value="GK/Ca_channel_bsu"/>
</dbReference>
<evidence type="ECO:0000256" key="2">
    <source>
        <dbReference type="ARBA" id="ARBA00005790"/>
    </source>
</evidence>
<dbReference type="Pfam" id="PF00625">
    <property type="entry name" value="Guanylate_kin"/>
    <property type="match status" value="1"/>
</dbReference>
<reference evidence="14" key="1">
    <citation type="submission" date="2017-04" db="EMBL/GenBank/DDBJ databases">
        <title>Function of individual gut microbiota members based on whole genome sequencing of pure cultures obtained from chicken caecum.</title>
        <authorList>
            <person name="Medvecky M."/>
            <person name="Cejkova D."/>
            <person name="Polansky O."/>
            <person name="Karasova D."/>
            <person name="Kubasova T."/>
            <person name="Cizek A."/>
            <person name="Rychlik I."/>
        </authorList>
    </citation>
    <scope>NUCLEOTIDE SEQUENCE [LARGE SCALE GENOMIC DNA]</scope>
    <source>
        <strain evidence="14">An75</strain>
    </source>
</reference>
<evidence type="ECO:0000256" key="3">
    <source>
        <dbReference type="ARBA" id="ARBA00012961"/>
    </source>
</evidence>
<evidence type="ECO:0000256" key="10">
    <source>
        <dbReference type="ARBA" id="ARBA00048594"/>
    </source>
</evidence>
<proteinExistence type="inferred from homology"/>
<keyword evidence="6 11" id="KW-0547">Nucleotide-binding</keyword>
<organism evidence="13 14">
    <name type="scientific">Anaerotignum lactatifermentans</name>
    <dbReference type="NCBI Taxonomy" id="160404"/>
    <lineage>
        <taxon>Bacteria</taxon>
        <taxon>Bacillati</taxon>
        <taxon>Bacillota</taxon>
        <taxon>Clostridia</taxon>
        <taxon>Lachnospirales</taxon>
        <taxon>Anaerotignaceae</taxon>
        <taxon>Anaerotignum</taxon>
    </lineage>
</organism>
<accession>A0A1Y3UFC6</accession>
<dbReference type="FunFam" id="3.30.63.10:FF:000002">
    <property type="entry name" value="Guanylate kinase 1"/>
    <property type="match status" value="1"/>
</dbReference>
<keyword evidence="7 11" id="KW-0418">Kinase</keyword>
<dbReference type="PANTHER" id="PTHR23117:SF13">
    <property type="entry name" value="GUANYLATE KINASE"/>
    <property type="match status" value="1"/>
</dbReference>
<evidence type="ECO:0000256" key="6">
    <source>
        <dbReference type="ARBA" id="ARBA00022741"/>
    </source>
</evidence>
<evidence type="ECO:0000313" key="13">
    <source>
        <dbReference type="EMBL" id="OUN45089.1"/>
    </source>
</evidence>
<dbReference type="Gene3D" id="3.30.63.10">
    <property type="entry name" value="Guanylate Kinase phosphate binding domain"/>
    <property type="match status" value="1"/>
</dbReference>
<comment type="caution">
    <text evidence="13">The sequence shown here is derived from an EMBL/GenBank/DDBJ whole genome shotgun (WGS) entry which is preliminary data.</text>
</comment>
<keyword evidence="8 11" id="KW-0067">ATP-binding</keyword>
<dbReference type="InterPro" id="IPR020590">
    <property type="entry name" value="Guanylate_kinase_CS"/>
</dbReference>
<evidence type="ECO:0000256" key="11">
    <source>
        <dbReference type="HAMAP-Rule" id="MF_00328"/>
    </source>
</evidence>
<dbReference type="SMART" id="SM00072">
    <property type="entry name" value="GuKc"/>
    <property type="match status" value="1"/>
</dbReference>
<dbReference type="InterPro" id="IPR027417">
    <property type="entry name" value="P-loop_NTPase"/>
</dbReference>
<dbReference type="InterPro" id="IPR017665">
    <property type="entry name" value="Guanylate_kinase"/>
</dbReference>
<dbReference type="AlphaFoldDB" id="A0A1Y3UFC6"/>
<dbReference type="GO" id="GO:0004385">
    <property type="term" value="F:GMP kinase activity"/>
    <property type="evidence" value="ECO:0007669"/>
    <property type="project" value="UniProtKB-UniRule"/>
</dbReference>
<evidence type="ECO:0000256" key="9">
    <source>
        <dbReference type="ARBA" id="ARBA00030128"/>
    </source>
</evidence>
<sequence length="202" mass="23182">MKKQGLLLILSGPSGSGKGTIVEQLKAKDDFALSISATTRAPREYEQDGVHYFFRTREEFERMIANQELLEWAEFCGNCYGTPRAYVTEQLQKGQNVILEIEVQGALQVKKLYPEGVLIFLVPPNLEELGRRLTNRGTEDKETINRRIHRALEEMEFVQDYDYVVINDTVPQATQDILDIVHAESMRCSRNKEIKKVFKGEI</sequence>
<feature type="domain" description="Guanylate kinase-like" evidence="12">
    <location>
        <begin position="5"/>
        <end position="182"/>
    </location>
</feature>
<evidence type="ECO:0000256" key="7">
    <source>
        <dbReference type="ARBA" id="ARBA00022777"/>
    </source>
</evidence>
<evidence type="ECO:0000256" key="1">
    <source>
        <dbReference type="ARBA" id="ARBA00003531"/>
    </source>
</evidence>
<dbReference type="Gene3D" id="3.40.50.300">
    <property type="entry name" value="P-loop containing nucleotide triphosphate hydrolases"/>
    <property type="match status" value="1"/>
</dbReference>
<comment type="function">
    <text evidence="1 11">Essential for recycling GMP and indirectly, cGMP.</text>
</comment>
<dbReference type="RefSeq" id="WP_087988768.1">
    <property type="nucleotide sequence ID" value="NZ_CALHYR010000030.1"/>
</dbReference>
<evidence type="ECO:0000256" key="4">
    <source>
        <dbReference type="ARBA" id="ARBA00016296"/>
    </source>
</evidence>